<feature type="non-terminal residue" evidence="2">
    <location>
        <position position="626"/>
    </location>
</feature>
<dbReference type="InterPro" id="IPR010221">
    <property type="entry name" value="VCBS_dom"/>
</dbReference>
<feature type="compositionally biased region" description="Pro residues" evidence="1">
    <location>
        <begin position="128"/>
        <end position="138"/>
    </location>
</feature>
<gene>
    <name evidence="2" type="ORF">HH303_19890</name>
</gene>
<proteinExistence type="predicted"/>
<feature type="non-terminal residue" evidence="2">
    <location>
        <position position="1"/>
    </location>
</feature>
<comment type="caution">
    <text evidence="2">The sequence shown here is derived from an EMBL/GenBank/DDBJ whole genome shotgun (WGS) entry which is preliminary data.</text>
</comment>
<feature type="region of interest" description="Disordered" evidence="1">
    <location>
        <begin position="386"/>
        <end position="450"/>
    </location>
</feature>
<evidence type="ECO:0000256" key="1">
    <source>
        <dbReference type="SAM" id="MobiDB-lite"/>
    </source>
</evidence>
<evidence type="ECO:0008006" key="4">
    <source>
        <dbReference type="Google" id="ProtNLM"/>
    </source>
</evidence>
<dbReference type="NCBIfam" id="TIGR01965">
    <property type="entry name" value="VCBS_repeat"/>
    <property type="match status" value="2"/>
</dbReference>
<protein>
    <recommendedName>
        <fullName evidence="4">RapA2 cadherin-like domain-containing protein</fullName>
    </recommendedName>
</protein>
<keyword evidence="3" id="KW-1185">Reference proteome</keyword>
<dbReference type="Proteomes" id="UP000539372">
    <property type="component" value="Unassembled WGS sequence"/>
</dbReference>
<name>A0A7Y0E3Y5_9PROT</name>
<dbReference type="Pfam" id="PF17963">
    <property type="entry name" value="Big_9"/>
    <property type="match status" value="2"/>
</dbReference>
<feature type="compositionally biased region" description="Low complexity" evidence="1">
    <location>
        <begin position="155"/>
        <end position="167"/>
    </location>
</feature>
<evidence type="ECO:0000313" key="3">
    <source>
        <dbReference type="Proteomes" id="UP000539372"/>
    </source>
</evidence>
<feature type="compositionally biased region" description="Pro residues" evidence="1">
    <location>
        <begin position="396"/>
        <end position="415"/>
    </location>
</feature>
<reference evidence="2 3" key="1">
    <citation type="submission" date="2020-04" db="EMBL/GenBank/DDBJ databases">
        <title>Rhodospirillaceae bacterium KN72 isolated from deep sea.</title>
        <authorList>
            <person name="Zhang D.-C."/>
        </authorList>
    </citation>
    <scope>NUCLEOTIDE SEQUENCE [LARGE SCALE GENOMIC DNA]</scope>
    <source>
        <strain evidence="2 3">KN72</strain>
    </source>
</reference>
<dbReference type="NCBIfam" id="TIGR03660">
    <property type="entry name" value="T1SS_rpt_143"/>
    <property type="match status" value="2"/>
</dbReference>
<sequence length="626" mass="63349">QIKIDVVDDVPTAVDDGVVTLEEGGNTVTGNVMTNDTEGADGAEVTSFTYTDENGVEQTGDVGVEVDTQYGTLTVNADGSYTYTSDANEDHTDGNPLTDGFTYTITDGDGDTATATQTFSIEDTGPTIDPPPGTPDPSDPSIGVEAGRVNEDDLTGGSDDTPDSTTVTGSMTVDGGADGIASIAFAGTDTLPTLTSNGAAIAYTLSEDGQTITGSAGSDDIFTMVLTGDGSGYQFDLLGTIDHEEGQGTNEVDLPFTVEVTDGDGTTASTVFHIAVVDDVPTAVDDATVTLEEGNNTVTGNVMTNDTEGADGAEVTSFTYTDENGVEQTGDVGVEVDTQYGTLTVNADGSYTYTSDGAEQHTDGEPLEDAFTYTITDADGDTSSATQAFTITDDGPQPPTYTPPPGGDPPPPGEPPVGEIDPNNPEIGVNAGRVNEDDLTGGSDDTPESTTVSGAIAVDGGADGIASIAFTGTDTLPPLTSNGTSLSYTISEDGQTITGSAGSDDIFTMTLTNGGTGYSFDLLGTIDHPEGQAANEVDLPFTVEVTDGDGSTASSNFHISVVDDVPVAVDDNAGSIDEGQSVSGSVMTNDTEGADGATVTEVSYTDANGQPATAVVDPVNGATVTT</sequence>
<dbReference type="EMBL" id="JABBNT010000014">
    <property type="protein sequence ID" value="NMM46754.1"/>
    <property type="molecule type" value="Genomic_DNA"/>
</dbReference>
<evidence type="ECO:0000313" key="2">
    <source>
        <dbReference type="EMBL" id="NMM46754.1"/>
    </source>
</evidence>
<feature type="region of interest" description="Disordered" evidence="1">
    <location>
        <begin position="121"/>
        <end position="167"/>
    </location>
</feature>
<dbReference type="InterPro" id="IPR019959">
    <property type="entry name" value="T1SS-143_rpt-cont_dom"/>
</dbReference>
<organism evidence="2 3">
    <name type="scientific">Pacificispira spongiicola</name>
    <dbReference type="NCBI Taxonomy" id="2729598"/>
    <lineage>
        <taxon>Bacteria</taxon>
        <taxon>Pseudomonadati</taxon>
        <taxon>Pseudomonadota</taxon>
        <taxon>Alphaproteobacteria</taxon>
        <taxon>Rhodospirillales</taxon>
        <taxon>Rhodospirillaceae</taxon>
        <taxon>Pacificispira</taxon>
    </lineage>
</organism>
<dbReference type="AlphaFoldDB" id="A0A7Y0E3Y5"/>
<accession>A0A7Y0E3Y5</accession>